<evidence type="ECO:0000313" key="1">
    <source>
        <dbReference type="EMBL" id="SFK92661.1"/>
    </source>
</evidence>
<dbReference type="EMBL" id="FOQY01000041">
    <property type="protein sequence ID" value="SFK92661.1"/>
    <property type="molecule type" value="Genomic_DNA"/>
</dbReference>
<evidence type="ECO:0000313" key="2">
    <source>
        <dbReference type="Proteomes" id="UP000199111"/>
    </source>
</evidence>
<keyword evidence="2" id="KW-1185">Reference proteome</keyword>
<sequence length="110" mass="10810">MAALTTQVLTPTGIAPTYAAVGGSGDSFTPGDHVFLHVKNAGGSPSTVTVTTPGTVDGLAIADLTVTVPATTGDRMIGPLPARTFAKTDGQADVACSPTTSVTIAVVKVG</sequence>
<dbReference type="AlphaFoldDB" id="A0A1I4DL80"/>
<proteinExistence type="predicted"/>
<dbReference type="RefSeq" id="WP_143121242.1">
    <property type="nucleotide sequence ID" value="NZ_FOQY01000041.1"/>
</dbReference>
<gene>
    <name evidence="1" type="ORF">SAMN05216275_14167</name>
</gene>
<organism evidence="1 2">
    <name type="scientific">Streptosporangium canum</name>
    <dbReference type="NCBI Taxonomy" id="324952"/>
    <lineage>
        <taxon>Bacteria</taxon>
        <taxon>Bacillati</taxon>
        <taxon>Actinomycetota</taxon>
        <taxon>Actinomycetes</taxon>
        <taxon>Streptosporangiales</taxon>
        <taxon>Streptosporangiaceae</taxon>
        <taxon>Streptosporangium</taxon>
    </lineage>
</organism>
<dbReference type="Proteomes" id="UP000199111">
    <property type="component" value="Unassembled WGS sequence"/>
</dbReference>
<protein>
    <submittedName>
        <fullName evidence="1">Uncharacterized protein</fullName>
    </submittedName>
</protein>
<reference evidence="2" key="1">
    <citation type="submission" date="2016-10" db="EMBL/GenBank/DDBJ databases">
        <authorList>
            <person name="Varghese N."/>
            <person name="Submissions S."/>
        </authorList>
    </citation>
    <scope>NUCLEOTIDE SEQUENCE [LARGE SCALE GENOMIC DNA]</scope>
    <source>
        <strain evidence="2">CGMCC 4.2126</strain>
    </source>
</reference>
<name>A0A1I4DL80_9ACTN</name>
<dbReference type="GeneID" id="96302955"/>
<accession>A0A1I4DL80</accession>